<keyword evidence="3" id="KW-0472">Membrane</keyword>
<dbReference type="Pfam" id="PF01531">
    <property type="entry name" value="Glyco_transf_11"/>
    <property type="match status" value="1"/>
</dbReference>
<dbReference type="Proteomes" id="UP001497623">
    <property type="component" value="Unassembled WGS sequence"/>
</dbReference>
<comment type="subcellular location">
    <subcellularLocation>
        <location evidence="3">Golgi apparatus</location>
        <location evidence="3">Golgi stack membrane</location>
        <topology evidence="3">Single-pass type II membrane protein</topology>
    </subcellularLocation>
</comment>
<comment type="pathway">
    <text evidence="3">Protein modification; protein glycosylation.</text>
</comment>
<keyword evidence="3" id="KW-0812">Transmembrane</keyword>
<comment type="similarity">
    <text evidence="3">Belongs to the glycosyltransferase 11 family.</text>
</comment>
<keyword evidence="3" id="KW-1133">Transmembrane helix</keyword>
<feature type="transmembrane region" description="Helical" evidence="3">
    <location>
        <begin position="12"/>
        <end position="30"/>
    </location>
</feature>
<evidence type="ECO:0000313" key="4">
    <source>
        <dbReference type="EMBL" id="CAL4109946.1"/>
    </source>
</evidence>
<evidence type="ECO:0000313" key="5">
    <source>
        <dbReference type="Proteomes" id="UP001497623"/>
    </source>
</evidence>
<keyword evidence="5" id="KW-1185">Reference proteome</keyword>
<keyword evidence="2 3" id="KW-0808">Transferase</keyword>
<reference evidence="4 5" key="1">
    <citation type="submission" date="2024-05" db="EMBL/GenBank/DDBJ databases">
        <authorList>
            <person name="Wallberg A."/>
        </authorList>
    </citation>
    <scope>NUCLEOTIDE SEQUENCE [LARGE SCALE GENOMIC DNA]</scope>
</reference>
<evidence type="ECO:0000256" key="2">
    <source>
        <dbReference type="ARBA" id="ARBA00022679"/>
    </source>
</evidence>
<gene>
    <name evidence="4" type="ORF">MNOR_LOCUS19240</name>
</gene>
<keyword evidence="3" id="KW-0735">Signal-anchor</keyword>
<evidence type="ECO:0000256" key="1">
    <source>
        <dbReference type="ARBA" id="ARBA00022676"/>
    </source>
</evidence>
<dbReference type="AlphaFoldDB" id="A0AAV2R4V2"/>
<dbReference type="EC" id="2.4.1.-" evidence="3"/>
<keyword evidence="3" id="KW-0333">Golgi apparatus</keyword>
<dbReference type="GO" id="GO:0032580">
    <property type="term" value="C:Golgi cisterna membrane"/>
    <property type="evidence" value="ECO:0007669"/>
    <property type="project" value="UniProtKB-SubCell"/>
</dbReference>
<dbReference type="EMBL" id="CAXKWB010014176">
    <property type="protein sequence ID" value="CAL4109946.1"/>
    <property type="molecule type" value="Genomic_DNA"/>
</dbReference>
<keyword evidence="1 3" id="KW-0328">Glycosyltransferase</keyword>
<protein>
    <recommendedName>
        <fullName evidence="3">L-Fucosyltransferase</fullName>
        <ecNumber evidence="3">2.4.1.-</ecNumber>
    </recommendedName>
</protein>
<dbReference type="InterPro" id="IPR002516">
    <property type="entry name" value="Glyco_trans_11"/>
</dbReference>
<dbReference type="PANTHER" id="PTHR11927:SF9">
    <property type="entry name" value="L-FUCOSYLTRANSFERASE"/>
    <property type="match status" value="1"/>
</dbReference>
<keyword evidence="3" id="KW-0325">Glycoprotein</keyword>
<dbReference type="PANTHER" id="PTHR11927">
    <property type="entry name" value="GALACTOSIDE 2-L-FUCOSYLTRANSFERASE"/>
    <property type="match status" value="1"/>
</dbReference>
<feature type="non-terminal residue" evidence="4">
    <location>
        <position position="1"/>
    </location>
</feature>
<dbReference type="GO" id="GO:0005975">
    <property type="term" value="P:carbohydrate metabolic process"/>
    <property type="evidence" value="ECO:0007669"/>
    <property type="project" value="InterPro"/>
</dbReference>
<evidence type="ECO:0000256" key="3">
    <source>
        <dbReference type="RuleBase" id="RU363129"/>
    </source>
</evidence>
<name>A0AAV2R4V2_MEGNR</name>
<sequence length="112" mass="12993">KKTVCLVYHVKFFLQMLTFTWHTFFGWLHLGLDKLYVTSLVTTHGKSPQVDMAILNACNHSIITIGTYSFWTGYLAGGEVLYPDLNFTNKKYQFAKHFYEGVRLYFKPIPSS</sequence>
<dbReference type="GO" id="GO:0008107">
    <property type="term" value="F:galactoside 2-alpha-L-fucosyltransferase activity"/>
    <property type="evidence" value="ECO:0007669"/>
    <property type="project" value="InterPro"/>
</dbReference>
<comment type="caution">
    <text evidence="4">The sequence shown here is derived from an EMBL/GenBank/DDBJ whole genome shotgun (WGS) entry which is preliminary data.</text>
</comment>
<accession>A0AAV2R4V2</accession>
<organism evidence="4 5">
    <name type="scientific">Meganyctiphanes norvegica</name>
    <name type="common">Northern krill</name>
    <name type="synonym">Thysanopoda norvegica</name>
    <dbReference type="NCBI Taxonomy" id="48144"/>
    <lineage>
        <taxon>Eukaryota</taxon>
        <taxon>Metazoa</taxon>
        <taxon>Ecdysozoa</taxon>
        <taxon>Arthropoda</taxon>
        <taxon>Crustacea</taxon>
        <taxon>Multicrustacea</taxon>
        <taxon>Malacostraca</taxon>
        <taxon>Eumalacostraca</taxon>
        <taxon>Eucarida</taxon>
        <taxon>Euphausiacea</taxon>
        <taxon>Euphausiidae</taxon>
        <taxon>Meganyctiphanes</taxon>
    </lineage>
</organism>
<proteinExistence type="inferred from homology"/>